<dbReference type="PANTHER" id="PTHR44129">
    <property type="entry name" value="WD REPEAT-CONTAINING PROTEIN POP1"/>
    <property type="match status" value="1"/>
</dbReference>
<sequence>MQGTSYQDLFTSNLRFFKPYSLRIWDATNGTWKQTLGDHNGCVNAVAFSPDGKAFASASDDTAPGCHYRLETDTRGPQRLGQSCSLLTGWQGPCISFAVLTRPVWPSSVCFQAPVVASSRTVVSFEADAMASQSRTVRSDEADARTLPSGEKATARTQLLWPSSTIASGYATYGLINFNPTLSMLSLMAFSLDGKVLASASDHTVRLWYAITGAQKQKLKTNITITSLLFSEDGRYLKTERGLLSLNSVSSDTCLHHERSMHGISVNDEWVTQDGQNLIWLPLDYRAACSALFNNMLVLGNPLGQIEFVSS</sequence>
<dbReference type="Proteomes" id="UP000243515">
    <property type="component" value="Unassembled WGS sequence"/>
</dbReference>
<dbReference type="InterPro" id="IPR001680">
    <property type="entry name" value="WD40_rpt"/>
</dbReference>
<evidence type="ECO:0000256" key="2">
    <source>
        <dbReference type="ARBA" id="ARBA00022737"/>
    </source>
</evidence>
<dbReference type="InterPro" id="IPR050349">
    <property type="entry name" value="WD_LIS1/nudF_dynein_reg"/>
</dbReference>
<evidence type="ECO:0000256" key="1">
    <source>
        <dbReference type="ARBA" id="ARBA00022574"/>
    </source>
</evidence>
<dbReference type="PROSITE" id="PS50082">
    <property type="entry name" value="WD_REPEATS_2"/>
    <property type="match status" value="1"/>
</dbReference>
<name>A0A232M579_9EURO</name>
<organism evidence="4 5">
    <name type="scientific">Elaphomyces granulatus</name>
    <dbReference type="NCBI Taxonomy" id="519963"/>
    <lineage>
        <taxon>Eukaryota</taxon>
        <taxon>Fungi</taxon>
        <taxon>Dikarya</taxon>
        <taxon>Ascomycota</taxon>
        <taxon>Pezizomycotina</taxon>
        <taxon>Eurotiomycetes</taxon>
        <taxon>Eurotiomycetidae</taxon>
        <taxon>Eurotiales</taxon>
        <taxon>Elaphomycetaceae</taxon>
        <taxon>Elaphomyces</taxon>
    </lineage>
</organism>
<gene>
    <name evidence="4" type="ORF">Egran_00747</name>
</gene>
<comment type="caution">
    <text evidence="4">The sequence shown here is derived from an EMBL/GenBank/DDBJ whole genome shotgun (WGS) entry which is preliminary data.</text>
</comment>
<feature type="repeat" description="WD" evidence="3">
    <location>
        <begin position="36"/>
        <end position="61"/>
    </location>
</feature>
<dbReference type="SMART" id="SM00320">
    <property type="entry name" value="WD40"/>
    <property type="match status" value="2"/>
</dbReference>
<dbReference type="SUPFAM" id="SSF82171">
    <property type="entry name" value="DPP6 N-terminal domain-like"/>
    <property type="match status" value="1"/>
</dbReference>
<accession>A0A232M579</accession>
<keyword evidence="2" id="KW-0677">Repeat</keyword>
<proteinExistence type="predicted"/>
<evidence type="ECO:0000256" key="3">
    <source>
        <dbReference type="PROSITE-ProRule" id="PRU00221"/>
    </source>
</evidence>
<evidence type="ECO:0000313" key="4">
    <source>
        <dbReference type="EMBL" id="OXV11492.1"/>
    </source>
</evidence>
<dbReference type="Gene3D" id="2.130.10.10">
    <property type="entry name" value="YVTN repeat-like/Quinoprotein amine dehydrogenase"/>
    <property type="match status" value="2"/>
</dbReference>
<protein>
    <submittedName>
        <fullName evidence="4">Uncharacterized protein</fullName>
    </submittedName>
</protein>
<dbReference type="InterPro" id="IPR015943">
    <property type="entry name" value="WD40/YVTN_repeat-like_dom_sf"/>
</dbReference>
<dbReference type="AlphaFoldDB" id="A0A232M579"/>
<keyword evidence="1 3" id="KW-0853">WD repeat</keyword>
<evidence type="ECO:0000313" key="5">
    <source>
        <dbReference type="Proteomes" id="UP000243515"/>
    </source>
</evidence>
<dbReference type="Pfam" id="PF00400">
    <property type="entry name" value="WD40"/>
    <property type="match status" value="2"/>
</dbReference>
<keyword evidence="5" id="KW-1185">Reference proteome</keyword>
<reference evidence="4 5" key="1">
    <citation type="journal article" date="2015" name="Environ. Microbiol.">
        <title>Metagenome sequence of Elaphomyces granulatus from sporocarp tissue reveals Ascomycota ectomycorrhizal fingerprints of genome expansion and a Proteobacteria-rich microbiome.</title>
        <authorList>
            <person name="Quandt C.A."/>
            <person name="Kohler A."/>
            <person name="Hesse C.N."/>
            <person name="Sharpton T.J."/>
            <person name="Martin F."/>
            <person name="Spatafora J.W."/>
        </authorList>
    </citation>
    <scope>NUCLEOTIDE SEQUENCE [LARGE SCALE GENOMIC DNA]</scope>
    <source>
        <strain evidence="4 5">OSC145934</strain>
    </source>
</reference>
<dbReference type="OrthoDB" id="538223at2759"/>
<dbReference type="EMBL" id="NPHW01002450">
    <property type="protein sequence ID" value="OXV11492.1"/>
    <property type="molecule type" value="Genomic_DNA"/>
</dbReference>